<dbReference type="VEuPathDB" id="FungiDB:MAPG_07823"/>
<dbReference type="EnsemblFungi" id="MAPG_07823T0">
    <property type="protein sequence ID" value="MAPG_07823T0"/>
    <property type="gene ID" value="MAPG_07823"/>
</dbReference>
<evidence type="ECO:0000313" key="3">
    <source>
        <dbReference type="EMBL" id="KLU88840.1"/>
    </source>
</evidence>
<feature type="transmembrane region" description="Helical" evidence="2">
    <location>
        <begin position="235"/>
        <end position="259"/>
    </location>
</feature>
<reference evidence="3" key="3">
    <citation type="submission" date="2011-03" db="EMBL/GenBank/DDBJ databases">
        <title>Annotation of Magnaporthe poae ATCC 64411.</title>
        <authorList>
            <person name="Ma L.-J."/>
            <person name="Dead R."/>
            <person name="Young S.K."/>
            <person name="Zeng Q."/>
            <person name="Gargeya S."/>
            <person name="Fitzgerald M."/>
            <person name="Haas B."/>
            <person name="Abouelleil A."/>
            <person name="Alvarado L."/>
            <person name="Arachchi H.M."/>
            <person name="Berlin A."/>
            <person name="Brown A."/>
            <person name="Chapman S.B."/>
            <person name="Chen Z."/>
            <person name="Dunbar C."/>
            <person name="Freedman E."/>
            <person name="Gearin G."/>
            <person name="Gellesch M."/>
            <person name="Goldberg J."/>
            <person name="Griggs A."/>
            <person name="Gujja S."/>
            <person name="Heiman D."/>
            <person name="Howarth C."/>
            <person name="Larson L."/>
            <person name="Lui A."/>
            <person name="MacDonald P.J.P."/>
            <person name="Mehta T."/>
            <person name="Montmayeur A."/>
            <person name="Murphy C."/>
            <person name="Neiman D."/>
            <person name="Pearson M."/>
            <person name="Priest M."/>
            <person name="Roberts A."/>
            <person name="Saif S."/>
            <person name="Shea T."/>
            <person name="Shenoy N."/>
            <person name="Sisk P."/>
            <person name="Stolte C."/>
            <person name="Sykes S."/>
            <person name="Yandava C."/>
            <person name="Wortman J."/>
            <person name="Nusbaum C."/>
            <person name="Birren B."/>
        </authorList>
    </citation>
    <scope>NUCLEOTIDE SEQUENCE</scope>
    <source>
        <strain evidence="3">ATCC 64411</strain>
    </source>
</reference>
<reference evidence="4" key="5">
    <citation type="submission" date="2015-06" db="UniProtKB">
        <authorList>
            <consortium name="EnsemblFungi"/>
        </authorList>
    </citation>
    <scope>IDENTIFICATION</scope>
    <source>
        <strain evidence="4">ATCC 64411</strain>
    </source>
</reference>
<dbReference type="AlphaFoldDB" id="A0A0C4E5P9"/>
<feature type="transmembrane region" description="Helical" evidence="2">
    <location>
        <begin position="280"/>
        <end position="305"/>
    </location>
</feature>
<gene>
    <name evidence="3" type="ORF">MAPG_07823</name>
</gene>
<sequence>MDQGPNAPGQAWQSAAPQSERRTGSWGRNGGGSEHYTEVSAVSDALGIDMHPPTSHVSLDRATISPYASPAEAPRPDRPLLSSPRSVTSPRFHAHISSNPYAAVPEGDMGIIGEQPQSPPAAQVRFVPEKPEGQQQQQQYESENKENPFAFQQVDLGTGQYHGAQGQQGGSPPEGLYAAGGGYTPTAAPGPFYTNSQFAQSQDFADVQYMDMYHDRVTRNCLTTDEVESRPSDGWPITVLLLSLYSTCASVAWLVIACLKPMWHFVGSRPGAMEPANASMVSALIAKTIEISFITVFVTFLGQVISRRALSGHDQGVTLAELTLRNMVIQPGTLLTRNDSVRYTARTILGLIAMLATIAATFYTTASDAMVSPKLNFGSWAQRTLTGQIAASYANINYAKKQCKTPLGTADKEHAGASCLEVHFSGNSYHNLMEFMAAWEIIKSNGSNLAQDLPSRPHGTASLFPNTTMISTWIDTDKGNITREYEKHGLIINEVTLAMPHPGVYFAATDPVNGIPQPKDLGGVGEYSIRASVVSPAVNVKCVGMGKKDLAPLIYTEWPKADKVKTGVGDQFKGNTSWQAGVPSLSDDEYYNATVVDDLFLWGKKHGLERRPPIFQMFPTDYNIITNATPSLWTQKAVYVLGKSPNTANYTLCQLESFLTPNCSTRFDVSGIRGGRMTAHCEDDDDEDAYHRKSSINTDPSRQREQWGPRGDWRNLADQMQLAVNLNGGIQNNNASNARLLTQLAVVPSSDGKPPQMPMLLPSMAEALAVLFSSTLVTGAVDTPFGPDWIYAEPALGVPARQSFEASVRQQGYQSSHADKWQGVFYVVLAIVVVVNFISLAFFVLSWKMRLTTDYSEPANLFAMALMSPPSHQFRGYCGSGVTGRAFSVPWRVVGSPDHGGLGDMDVDELCRPENNGAEDSDTTLAGTGYSGAAGFHHHPHMGTATGYGGGYQPLHFYFRHAGNPVKGKWKGTEVGETPNLSTPRPTSTYQRLQNRKSWL</sequence>
<protein>
    <submittedName>
        <fullName evidence="3 4">Uncharacterized protein</fullName>
    </submittedName>
</protein>
<feature type="region of interest" description="Disordered" evidence="1">
    <location>
        <begin position="970"/>
        <end position="1000"/>
    </location>
</feature>
<evidence type="ECO:0000256" key="2">
    <source>
        <dbReference type="SAM" id="Phobius"/>
    </source>
</evidence>
<reference evidence="3" key="1">
    <citation type="submission" date="2010-05" db="EMBL/GenBank/DDBJ databases">
        <title>The Genome Sequence of Magnaporthe poae strain ATCC 64411.</title>
        <authorList>
            <consortium name="The Broad Institute Genome Sequencing Platform"/>
            <consortium name="Broad Institute Genome Sequencing Center for Infectious Disease"/>
            <person name="Ma L.-J."/>
            <person name="Dead R."/>
            <person name="Young S."/>
            <person name="Zeng Q."/>
            <person name="Koehrsen M."/>
            <person name="Alvarado L."/>
            <person name="Berlin A."/>
            <person name="Chapman S.B."/>
            <person name="Chen Z."/>
            <person name="Freedman E."/>
            <person name="Gellesch M."/>
            <person name="Goldberg J."/>
            <person name="Griggs A."/>
            <person name="Gujja S."/>
            <person name="Heilman E.R."/>
            <person name="Heiman D."/>
            <person name="Hepburn T."/>
            <person name="Howarth C."/>
            <person name="Jen D."/>
            <person name="Larson L."/>
            <person name="Mehta T."/>
            <person name="Neiman D."/>
            <person name="Pearson M."/>
            <person name="Roberts A."/>
            <person name="Saif S."/>
            <person name="Shea T."/>
            <person name="Shenoy N."/>
            <person name="Sisk P."/>
            <person name="Stolte C."/>
            <person name="Sykes S."/>
            <person name="Walk T."/>
            <person name="White J."/>
            <person name="Yandava C."/>
            <person name="Haas B."/>
            <person name="Nusbaum C."/>
            <person name="Birren B."/>
        </authorList>
    </citation>
    <scope>NUCLEOTIDE SEQUENCE</scope>
    <source>
        <strain evidence="3">ATCC 64411</strain>
    </source>
</reference>
<name>A0A0C4E5P9_MAGP6</name>
<reference evidence="4" key="4">
    <citation type="journal article" date="2015" name="G3 (Bethesda)">
        <title>Genome sequences of three phytopathogenic species of the Magnaporthaceae family of fungi.</title>
        <authorList>
            <person name="Okagaki L.H."/>
            <person name="Nunes C.C."/>
            <person name="Sailsbery J."/>
            <person name="Clay B."/>
            <person name="Brown D."/>
            <person name="John T."/>
            <person name="Oh Y."/>
            <person name="Young N."/>
            <person name="Fitzgerald M."/>
            <person name="Haas B.J."/>
            <person name="Zeng Q."/>
            <person name="Young S."/>
            <person name="Adiconis X."/>
            <person name="Fan L."/>
            <person name="Levin J.Z."/>
            <person name="Mitchell T.K."/>
            <person name="Okubara P.A."/>
            <person name="Farman M.L."/>
            <person name="Kohn L.M."/>
            <person name="Birren B."/>
            <person name="Ma L.-J."/>
            <person name="Dean R.A."/>
        </authorList>
    </citation>
    <scope>NUCLEOTIDE SEQUENCE</scope>
    <source>
        <strain evidence="4">ATCC 64411 / 73-15</strain>
    </source>
</reference>
<dbReference type="EMBL" id="GL876972">
    <property type="protein sequence ID" value="KLU88840.1"/>
    <property type="molecule type" value="Genomic_DNA"/>
</dbReference>
<keyword evidence="5" id="KW-1185">Reference proteome</keyword>
<dbReference type="eggNOG" id="ENOG502SHT7">
    <property type="taxonomic scope" value="Eukaryota"/>
</dbReference>
<proteinExistence type="predicted"/>
<reference evidence="5" key="2">
    <citation type="submission" date="2010-05" db="EMBL/GenBank/DDBJ databases">
        <title>The genome sequence of Magnaporthe poae strain ATCC 64411.</title>
        <authorList>
            <person name="Ma L.-J."/>
            <person name="Dead R."/>
            <person name="Young S."/>
            <person name="Zeng Q."/>
            <person name="Koehrsen M."/>
            <person name="Alvarado L."/>
            <person name="Berlin A."/>
            <person name="Chapman S.B."/>
            <person name="Chen Z."/>
            <person name="Freedman E."/>
            <person name="Gellesch M."/>
            <person name="Goldberg J."/>
            <person name="Griggs A."/>
            <person name="Gujja S."/>
            <person name="Heilman E.R."/>
            <person name="Heiman D."/>
            <person name="Hepburn T."/>
            <person name="Howarth C."/>
            <person name="Jen D."/>
            <person name="Larson L."/>
            <person name="Mehta T."/>
            <person name="Neiman D."/>
            <person name="Pearson M."/>
            <person name="Roberts A."/>
            <person name="Saif S."/>
            <person name="Shea T."/>
            <person name="Shenoy N."/>
            <person name="Sisk P."/>
            <person name="Stolte C."/>
            <person name="Sykes S."/>
            <person name="Walk T."/>
            <person name="White J."/>
            <person name="Yandava C."/>
            <person name="Haas B."/>
            <person name="Nusbaum C."/>
            <person name="Birren B."/>
        </authorList>
    </citation>
    <scope>NUCLEOTIDE SEQUENCE [LARGE SCALE GENOMIC DNA]</scope>
    <source>
        <strain evidence="5">ATCC 64411 / 73-15</strain>
    </source>
</reference>
<feature type="region of interest" description="Disordered" evidence="1">
    <location>
        <begin position="680"/>
        <end position="710"/>
    </location>
</feature>
<accession>A0A0C4E5P9</accession>
<feature type="transmembrane region" description="Helical" evidence="2">
    <location>
        <begin position="823"/>
        <end position="845"/>
    </location>
</feature>
<feature type="region of interest" description="Disordered" evidence="1">
    <location>
        <begin position="67"/>
        <end position="122"/>
    </location>
</feature>
<keyword evidence="2" id="KW-0472">Membrane</keyword>
<dbReference type="EMBL" id="ADBL01001898">
    <property type="status" value="NOT_ANNOTATED_CDS"/>
    <property type="molecule type" value="Genomic_DNA"/>
</dbReference>
<dbReference type="STRING" id="644358.A0A0C4E5P9"/>
<dbReference type="OMA" id="MISTWID"/>
<feature type="compositionally biased region" description="Polar residues" evidence="1">
    <location>
        <begin position="979"/>
        <end position="1000"/>
    </location>
</feature>
<organism evidence="4 5">
    <name type="scientific">Magnaporthiopsis poae (strain ATCC 64411 / 73-15)</name>
    <name type="common">Kentucky bluegrass fungus</name>
    <name type="synonym">Magnaporthe poae</name>
    <dbReference type="NCBI Taxonomy" id="644358"/>
    <lineage>
        <taxon>Eukaryota</taxon>
        <taxon>Fungi</taxon>
        <taxon>Dikarya</taxon>
        <taxon>Ascomycota</taxon>
        <taxon>Pezizomycotina</taxon>
        <taxon>Sordariomycetes</taxon>
        <taxon>Sordariomycetidae</taxon>
        <taxon>Magnaporthales</taxon>
        <taxon>Magnaporthaceae</taxon>
        <taxon>Magnaporthiopsis</taxon>
    </lineage>
</organism>
<feature type="region of interest" description="Disordered" evidence="1">
    <location>
        <begin position="1"/>
        <end position="40"/>
    </location>
</feature>
<evidence type="ECO:0000313" key="5">
    <source>
        <dbReference type="Proteomes" id="UP000011715"/>
    </source>
</evidence>
<dbReference type="OrthoDB" id="4721035at2759"/>
<feature type="transmembrane region" description="Helical" evidence="2">
    <location>
        <begin position="343"/>
        <end position="364"/>
    </location>
</feature>
<keyword evidence="2" id="KW-1133">Transmembrane helix</keyword>
<evidence type="ECO:0000256" key="1">
    <source>
        <dbReference type="SAM" id="MobiDB-lite"/>
    </source>
</evidence>
<feature type="compositionally biased region" description="Basic and acidic residues" evidence="1">
    <location>
        <begin position="701"/>
        <end position="710"/>
    </location>
</feature>
<dbReference type="Proteomes" id="UP000011715">
    <property type="component" value="Unassembled WGS sequence"/>
</dbReference>
<keyword evidence="2" id="KW-0812">Transmembrane</keyword>
<evidence type="ECO:0000313" key="4">
    <source>
        <dbReference type="EnsemblFungi" id="MAPG_07823T0"/>
    </source>
</evidence>